<dbReference type="InterPro" id="IPR005084">
    <property type="entry name" value="CBM6"/>
</dbReference>
<proteinExistence type="predicted"/>
<comment type="caution">
    <text evidence="4">The sequence shown here is derived from an EMBL/GenBank/DDBJ whole genome shotgun (WGS) entry which is preliminary data.</text>
</comment>
<reference evidence="4 5" key="1">
    <citation type="submission" date="2023-07" db="EMBL/GenBank/DDBJ databases">
        <title>Sorghum-associated microbial communities from plants grown in Nebraska, USA.</title>
        <authorList>
            <person name="Schachtman D."/>
        </authorList>
    </citation>
    <scope>NUCLEOTIDE SEQUENCE [LARGE SCALE GENOMIC DNA]</scope>
    <source>
        <strain evidence="4 5">CC258</strain>
    </source>
</reference>
<dbReference type="EMBL" id="JAVDSB010000002">
    <property type="protein sequence ID" value="MDR6550956.1"/>
    <property type="molecule type" value="Genomic_DNA"/>
</dbReference>
<dbReference type="InterPro" id="IPR006584">
    <property type="entry name" value="Cellulose-bd_IV"/>
</dbReference>
<keyword evidence="5" id="KW-1185">Reference proteome</keyword>
<dbReference type="PROSITE" id="PS51175">
    <property type="entry name" value="CBM6"/>
    <property type="match status" value="3"/>
</dbReference>
<dbReference type="Gene3D" id="3.20.20.80">
    <property type="entry name" value="Glycosidases"/>
    <property type="match status" value="1"/>
</dbReference>
<dbReference type="SUPFAM" id="SSF49785">
    <property type="entry name" value="Galactose-binding domain-like"/>
    <property type="match status" value="3"/>
</dbReference>
<dbReference type="RefSeq" id="WP_310226200.1">
    <property type="nucleotide sequence ID" value="NZ_JAVDSB010000002.1"/>
</dbReference>
<gene>
    <name evidence="4" type="ORF">J2736_002143</name>
</gene>
<protein>
    <recommendedName>
        <fullName evidence="3">CBM6 domain-containing protein</fullName>
    </recommendedName>
</protein>
<dbReference type="InterPro" id="IPR008979">
    <property type="entry name" value="Galactose-bd-like_sf"/>
</dbReference>
<dbReference type="SUPFAM" id="SSF51445">
    <property type="entry name" value="(Trans)glycosidases"/>
    <property type="match status" value="1"/>
</dbReference>
<evidence type="ECO:0000313" key="4">
    <source>
        <dbReference type="EMBL" id="MDR6550956.1"/>
    </source>
</evidence>
<dbReference type="Pfam" id="PF03422">
    <property type="entry name" value="CBM_6"/>
    <property type="match status" value="2"/>
</dbReference>
<evidence type="ECO:0000313" key="5">
    <source>
        <dbReference type="Proteomes" id="UP001267290"/>
    </source>
</evidence>
<dbReference type="Pfam" id="PF16990">
    <property type="entry name" value="CBM_35"/>
    <property type="match status" value="1"/>
</dbReference>
<dbReference type="Proteomes" id="UP001267290">
    <property type="component" value="Unassembled WGS sequence"/>
</dbReference>
<dbReference type="CDD" id="cd04082">
    <property type="entry name" value="CBM35_pectate_lyase-like"/>
    <property type="match status" value="2"/>
</dbReference>
<feature type="domain" description="CBM6" evidence="3">
    <location>
        <begin position="214"/>
        <end position="337"/>
    </location>
</feature>
<name>A0ABU1NV43_9BACL</name>
<sequence length="1018" mass="110163">MYKSKKYRVASFLLLLTLLISLMPSAAFAAPKSIVKIALFSDNFESASTGNWTALNGTWGNYNDAGNKVYRQSSLTGTTRSVAGDANWANYSFSSDVKVETLGSYSTNSVHLMARFVDIDNYYDLTYTSSNQTLALRKKVAGTWTVLQSISNALTNDTEYNLKINVNGSTISGFVNGVQKLTASDTSFTNGKFGFSTFNQSAKFDNVVVNPVFTEYEAENAVLTGVTVGGSSAGYTGTGYADFNNNSGDSIQWTVNAPIAGSYTLEFRYTNASGVDRPLELKVNNTLATSAFSFPVTGGWSDWERISTSVNLNAGNNTIKLTSNGSNGPNIDKLIVSQITDYEAENAVLSGANVASSSAGYTGTGYADYINNSGDSIQWTVNASNAGSYTLEFRYANATGTDRPLELKVNNTLVTSALSFPATSTWTTWGSTLKKVNLNAGNNTIKLTTNGSNGANIDKLSVYQITDVARSTAVTIDYSVDSGAANQLASGFLHGIGPVYPDQKLINSLAVRAVRGAPHHAILPSLFDPTTYNRVKATGANIMIGTYYGYTDVNGGAKPGGDYVAWENFVQDYLDEATQNNFDVYSWITWNEPDLQWSGNIAGFKETHKRAYNVIKAWNPNAKVQAPEWAVYNSDRMKDFLTYCKANNCLPDILSWHELSGTPDDIEGHTLEIKNWMLANGITPMPLAVTEYQGVGEVGVNQGHDPGLSVANIARLERSQQNGLIYGLKGNDQWQGDDPNFKAGLDELADINTLSQPTSRWYMYYWYAKATGRKVKTIQNNDQVEAFATTDSTAKKSIVLLGNPNDIVSYDTPLQLNNIPAYLQNAGKVNIRVESVGNNNGLAEQGTSILLDGNYTVTNNSVSISLPSMGIDTAYIVKITPGTTYEFQAESLSQTNSGKTHSIYSEAQASGGSGTTYAANAVGDWVKYTINVPIAGTYNIKALLKKEGNRGISQLYVNNAAQGSTVDLYGPFLYFDADYGNVTFSTAGNQTLEFRVTGKNGSSSNYNLAFDKFTVTKQ</sequence>
<accession>A0ABU1NV43</accession>
<evidence type="ECO:0000259" key="3">
    <source>
        <dbReference type="PROSITE" id="PS51175"/>
    </source>
</evidence>
<evidence type="ECO:0000256" key="1">
    <source>
        <dbReference type="ARBA" id="ARBA00022729"/>
    </source>
</evidence>
<dbReference type="SMART" id="SM00606">
    <property type="entry name" value="CBD_IV"/>
    <property type="match status" value="2"/>
</dbReference>
<feature type="domain" description="CBM6" evidence="3">
    <location>
        <begin position="883"/>
        <end position="1016"/>
    </location>
</feature>
<feature type="chain" id="PRO_5045724528" description="CBM6 domain-containing protein" evidence="2">
    <location>
        <begin position="30"/>
        <end position="1018"/>
    </location>
</feature>
<dbReference type="InterPro" id="IPR017853">
    <property type="entry name" value="GH"/>
</dbReference>
<feature type="domain" description="CBM6" evidence="3">
    <location>
        <begin position="340"/>
        <end position="463"/>
    </location>
</feature>
<feature type="signal peptide" evidence="2">
    <location>
        <begin position="1"/>
        <end position="29"/>
    </location>
</feature>
<organism evidence="4 5">
    <name type="scientific">Paenibacillus qinlingensis</name>
    <dbReference type="NCBI Taxonomy" id="1837343"/>
    <lineage>
        <taxon>Bacteria</taxon>
        <taxon>Bacillati</taxon>
        <taxon>Bacillota</taxon>
        <taxon>Bacilli</taxon>
        <taxon>Bacillales</taxon>
        <taxon>Paenibacillaceae</taxon>
        <taxon>Paenibacillus</taxon>
    </lineage>
</organism>
<dbReference type="Gene3D" id="2.60.120.560">
    <property type="entry name" value="Exo-inulinase, domain 1"/>
    <property type="match status" value="1"/>
</dbReference>
<dbReference type="Gene3D" id="2.60.120.260">
    <property type="entry name" value="Galactose-binding domain-like"/>
    <property type="match status" value="3"/>
</dbReference>
<keyword evidence="1 2" id="KW-0732">Signal</keyword>
<evidence type="ECO:0000256" key="2">
    <source>
        <dbReference type="SAM" id="SignalP"/>
    </source>
</evidence>